<feature type="transmembrane region" description="Helical" evidence="7">
    <location>
        <begin position="39"/>
        <end position="58"/>
    </location>
</feature>
<keyword evidence="5 7" id="KW-0472">Membrane</keyword>
<protein>
    <recommendedName>
        <fullName evidence="7">Palmitoyltransferase</fullName>
        <ecNumber evidence="7">2.3.1.225</ecNumber>
    </recommendedName>
</protein>
<gene>
    <name evidence="9" type="ORF">PFISCL1PPCAC_19691</name>
</gene>
<comment type="subcellular location">
    <subcellularLocation>
        <location evidence="1">Membrane</location>
        <topology evidence="1">Multi-pass membrane protein</topology>
    </subcellularLocation>
</comment>
<organism evidence="9 10">
    <name type="scientific">Pristionchus fissidentatus</name>
    <dbReference type="NCBI Taxonomy" id="1538716"/>
    <lineage>
        <taxon>Eukaryota</taxon>
        <taxon>Metazoa</taxon>
        <taxon>Ecdysozoa</taxon>
        <taxon>Nematoda</taxon>
        <taxon>Chromadorea</taxon>
        <taxon>Rhabditida</taxon>
        <taxon>Rhabditina</taxon>
        <taxon>Diplogasteromorpha</taxon>
        <taxon>Diplogasteroidea</taxon>
        <taxon>Neodiplogasteridae</taxon>
        <taxon>Pristionchus</taxon>
    </lineage>
</organism>
<comment type="catalytic activity">
    <reaction evidence="7">
        <text>L-cysteinyl-[protein] + hexadecanoyl-CoA = S-hexadecanoyl-L-cysteinyl-[protein] + CoA</text>
        <dbReference type="Rhea" id="RHEA:36683"/>
        <dbReference type="Rhea" id="RHEA-COMP:10131"/>
        <dbReference type="Rhea" id="RHEA-COMP:11032"/>
        <dbReference type="ChEBI" id="CHEBI:29950"/>
        <dbReference type="ChEBI" id="CHEBI:57287"/>
        <dbReference type="ChEBI" id="CHEBI:57379"/>
        <dbReference type="ChEBI" id="CHEBI:74151"/>
        <dbReference type="EC" id="2.3.1.225"/>
    </reaction>
</comment>
<keyword evidence="3 7" id="KW-0812">Transmembrane</keyword>
<dbReference type="GO" id="GO:0019706">
    <property type="term" value="F:protein-cysteine S-palmitoyltransferase activity"/>
    <property type="evidence" value="ECO:0007669"/>
    <property type="project" value="UniProtKB-EC"/>
</dbReference>
<feature type="domain" description="Palmitoyltransferase DHHC" evidence="8">
    <location>
        <begin position="111"/>
        <end position="242"/>
    </location>
</feature>
<evidence type="ECO:0000259" key="8">
    <source>
        <dbReference type="Pfam" id="PF01529"/>
    </source>
</evidence>
<feature type="transmembrane region" description="Helical" evidence="7">
    <location>
        <begin position="200"/>
        <end position="223"/>
    </location>
</feature>
<keyword evidence="6 7" id="KW-0012">Acyltransferase</keyword>
<keyword evidence="4 7" id="KW-1133">Transmembrane helix</keyword>
<evidence type="ECO:0000256" key="5">
    <source>
        <dbReference type="ARBA" id="ARBA00023136"/>
    </source>
</evidence>
<evidence type="ECO:0000313" key="10">
    <source>
        <dbReference type="Proteomes" id="UP001432322"/>
    </source>
</evidence>
<dbReference type="Pfam" id="PF01529">
    <property type="entry name" value="DHHC"/>
    <property type="match status" value="1"/>
</dbReference>
<dbReference type="EMBL" id="BTSY01000005">
    <property type="protein sequence ID" value="GMT28394.1"/>
    <property type="molecule type" value="Genomic_DNA"/>
</dbReference>
<dbReference type="GO" id="GO:0016020">
    <property type="term" value="C:membrane"/>
    <property type="evidence" value="ECO:0007669"/>
    <property type="project" value="UniProtKB-SubCell"/>
</dbReference>
<feature type="transmembrane region" description="Helical" evidence="7">
    <location>
        <begin position="160"/>
        <end position="180"/>
    </location>
</feature>
<dbReference type="Proteomes" id="UP001432322">
    <property type="component" value="Unassembled WGS sequence"/>
</dbReference>
<evidence type="ECO:0000256" key="1">
    <source>
        <dbReference type="ARBA" id="ARBA00004141"/>
    </source>
</evidence>
<dbReference type="EC" id="2.3.1.225" evidence="7"/>
<evidence type="ECO:0000256" key="6">
    <source>
        <dbReference type="ARBA" id="ARBA00023315"/>
    </source>
</evidence>
<comment type="caution">
    <text evidence="9">The sequence shown here is derived from an EMBL/GenBank/DDBJ whole genome shotgun (WGS) entry which is preliminary data.</text>
</comment>
<reference evidence="9" key="1">
    <citation type="submission" date="2023-10" db="EMBL/GenBank/DDBJ databases">
        <title>Genome assembly of Pristionchus species.</title>
        <authorList>
            <person name="Yoshida K."/>
            <person name="Sommer R.J."/>
        </authorList>
    </citation>
    <scope>NUCLEOTIDE SEQUENCE</scope>
    <source>
        <strain evidence="9">RS5133</strain>
    </source>
</reference>
<keyword evidence="10" id="KW-1185">Reference proteome</keyword>
<accession>A0AAV5WCD5</accession>
<evidence type="ECO:0000313" key="9">
    <source>
        <dbReference type="EMBL" id="GMT28394.1"/>
    </source>
</evidence>
<dbReference type="PROSITE" id="PS50216">
    <property type="entry name" value="DHHC"/>
    <property type="match status" value="1"/>
</dbReference>
<name>A0AAV5WCD5_9BILA</name>
<comment type="similarity">
    <text evidence="7">Belongs to the DHHC palmitoyltransferase family.</text>
</comment>
<dbReference type="InterPro" id="IPR001594">
    <property type="entry name" value="Palmitoyltrfase_DHHC"/>
</dbReference>
<dbReference type="InterPro" id="IPR039859">
    <property type="entry name" value="PFA4/ZDH16/20/ERF2-like"/>
</dbReference>
<evidence type="ECO:0000256" key="2">
    <source>
        <dbReference type="ARBA" id="ARBA00022679"/>
    </source>
</evidence>
<evidence type="ECO:0000256" key="4">
    <source>
        <dbReference type="ARBA" id="ARBA00022989"/>
    </source>
</evidence>
<evidence type="ECO:0000256" key="3">
    <source>
        <dbReference type="ARBA" id="ARBA00022692"/>
    </source>
</evidence>
<evidence type="ECO:0000256" key="7">
    <source>
        <dbReference type="RuleBase" id="RU079119"/>
    </source>
</evidence>
<sequence>MQFRKDPCGIFCVLLIYASLAYADYALSRWMIIPTFSEGIWAPVHMIIFNTFLLLVVISHARTMLADPGIVPLNKSSDLKIRRQALEYSDDESGSDNEIFLRPEEYVGEDWSVCTRCESIRPPRAHHCRVCRRCIRRMDHHCPWVNNCVGEFNQKHFLQFLIYVGLCSGYALLVIIHSWINHADDGETGLKGPRGQNGHHIKVVHTIMLSIEALLFGMFVLAVSCDQLSAIFNDETAIESVQRRNRRSPRRSRRISKISLLRGVCGNGPVWSWFIPCSLSTSERDVIHFPTAPPHYDV</sequence>
<keyword evidence="2 7" id="KW-0808">Transferase</keyword>
<proteinExistence type="inferred from homology"/>
<comment type="domain">
    <text evidence="7">The DHHC domain is required for palmitoyltransferase activity.</text>
</comment>
<dbReference type="PANTHER" id="PTHR12246">
    <property type="entry name" value="PALMITOYLTRANSFERASE ZDHHC16"/>
    <property type="match status" value="1"/>
</dbReference>
<dbReference type="AlphaFoldDB" id="A0AAV5WCD5"/>